<keyword evidence="2" id="KW-0378">Hydrolase</keyword>
<accession>A0AAN9ITH7</accession>
<dbReference type="CDD" id="cd01837">
    <property type="entry name" value="SGNH_plant_lipase_like"/>
    <property type="match status" value="1"/>
</dbReference>
<dbReference type="AlphaFoldDB" id="A0AAN9ITH7"/>
<name>A0AAN9ITH7_CLITE</name>
<comment type="similarity">
    <text evidence="1">Belongs to the 'GDSL' lipolytic enzyme family.</text>
</comment>
<keyword evidence="6" id="KW-1185">Reference proteome</keyword>
<evidence type="ECO:0000256" key="4">
    <source>
        <dbReference type="SAM" id="SignalP"/>
    </source>
</evidence>
<comment type="caution">
    <text evidence="5">The sequence shown here is derived from an EMBL/GenBank/DDBJ whole genome shotgun (WGS) entry which is preliminary data.</text>
</comment>
<gene>
    <name evidence="5" type="ORF">RJT34_20652</name>
</gene>
<dbReference type="InterPro" id="IPR051058">
    <property type="entry name" value="GDSL_Est/Lipase"/>
</dbReference>
<evidence type="ECO:0000256" key="1">
    <source>
        <dbReference type="ARBA" id="ARBA00008668"/>
    </source>
</evidence>
<sequence>MGSCVVFVSYIAVLGIVVALGRGVEGARAFFVFGDSLVDNGNNNYLATSARADSPPYGIDYPTRRPTGRFSNGYNIPDFISQAIGAESTLPYLSPQLNGQNLLVGANFASAGIGILNDTGIQFVNIIRIYRQLQYFEEYQQRVSALIGPQRTQQLVNGALVLITLGGNDFVNNYYLVPYSARSRQYNLPDYVKYIISEYKKILGRLYEIGARRVLVTGTGPLGCVPAELAQRSGNGECSPELQRAASLFNPQLVQILRELNSEIGSDVFIGVNTQQMHNDFVNSPQQYGFITSKVACCGQGPYNGLGLCTVASNLCPNRDEYAFWDAFHPSEKANGLIVQQILSGTTEYMYPMNLSTILALDSKN</sequence>
<dbReference type="GO" id="GO:0016788">
    <property type="term" value="F:hydrolase activity, acting on ester bonds"/>
    <property type="evidence" value="ECO:0007669"/>
    <property type="project" value="InterPro"/>
</dbReference>
<dbReference type="SUPFAM" id="SSF52266">
    <property type="entry name" value="SGNH hydrolase"/>
    <property type="match status" value="1"/>
</dbReference>
<evidence type="ECO:0000313" key="6">
    <source>
        <dbReference type="Proteomes" id="UP001359559"/>
    </source>
</evidence>
<reference evidence="5 6" key="1">
    <citation type="submission" date="2024-01" db="EMBL/GenBank/DDBJ databases">
        <title>The genomes of 5 underutilized Papilionoideae crops provide insights into root nodulation and disease resistance.</title>
        <authorList>
            <person name="Yuan L."/>
        </authorList>
    </citation>
    <scope>NUCLEOTIDE SEQUENCE [LARGE SCALE GENOMIC DNA]</scope>
    <source>
        <strain evidence="5">LY-2023</strain>
        <tissue evidence="5">Leaf</tissue>
    </source>
</reference>
<evidence type="ECO:0000313" key="5">
    <source>
        <dbReference type="EMBL" id="KAK7285869.1"/>
    </source>
</evidence>
<feature type="signal peptide" evidence="4">
    <location>
        <begin position="1"/>
        <end position="26"/>
    </location>
</feature>
<dbReference type="PANTHER" id="PTHR45648:SF156">
    <property type="entry name" value="ZINC FINGER PROTEIN"/>
    <property type="match status" value="1"/>
</dbReference>
<keyword evidence="3" id="KW-0443">Lipid metabolism</keyword>
<dbReference type="Proteomes" id="UP001359559">
    <property type="component" value="Unassembled WGS sequence"/>
</dbReference>
<dbReference type="Gene3D" id="3.40.50.1110">
    <property type="entry name" value="SGNH hydrolase"/>
    <property type="match status" value="1"/>
</dbReference>
<dbReference type="PANTHER" id="PTHR45648">
    <property type="entry name" value="GDSL LIPASE/ACYLHYDROLASE FAMILY PROTEIN (AFU_ORTHOLOGUE AFUA_4G14700)"/>
    <property type="match status" value="1"/>
</dbReference>
<evidence type="ECO:0000256" key="3">
    <source>
        <dbReference type="ARBA" id="ARBA00022963"/>
    </source>
</evidence>
<dbReference type="InterPro" id="IPR035669">
    <property type="entry name" value="SGNH_plant_lipase-like"/>
</dbReference>
<organism evidence="5 6">
    <name type="scientific">Clitoria ternatea</name>
    <name type="common">Butterfly pea</name>
    <dbReference type="NCBI Taxonomy" id="43366"/>
    <lineage>
        <taxon>Eukaryota</taxon>
        <taxon>Viridiplantae</taxon>
        <taxon>Streptophyta</taxon>
        <taxon>Embryophyta</taxon>
        <taxon>Tracheophyta</taxon>
        <taxon>Spermatophyta</taxon>
        <taxon>Magnoliopsida</taxon>
        <taxon>eudicotyledons</taxon>
        <taxon>Gunneridae</taxon>
        <taxon>Pentapetalae</taxon>
        <taxon>rosids</taxon>
        <taxon>fabids</taxon>
        <taxon>Fabales</taxon>
        <taxon>Fabaceae</taxon>
        <taxon>Papilionoideae</taxon>
        <taxon>50 kb inversion clade</taxon>
        <taxon>NPAAA clade</taxon>
        <taxon>indigoferoid/millettioid clade</taxon>
        <taxon>Phaseoleae</taxon>
        <taxon>Clitoria</taxon>
    </lineage>
</organism>
<evidence type="ECO:0000256" key="2">
    <source>
        <dbReference type="ARBA" id="ARBA00022801"/>
    </source>
</evidence>
<keyword evidence="4" id="KW-0732">Signal</keyword>
<protein>
    <submittedName>
        <fullName evidence="5">Uncharacterized protein</fullName>
    </submittedName>
</protein>
<dbReference type="InterPro" id="IPR036514">
    <property type="entry name" value="SGNH_hydro_sf"/>
</dbReference>
<proteinExistence type="inferred from homology"/>
<feature type="chain" id="PRO_5042959542" evidence="4">
    <location>
        <begin position="27"/>
        <end position="365"/>
    </location>
</feature>
<dbReference type="InterPro" id="IPR001087">
    <property type="entry name" value="GDSL"/>
</dbReference>
<dbReference type="GO" id="GO:0016042">
    <property type="term" value="P:lipid catabolic process"/>
    <property type="evidence" value="ECO:0007669"/>
    <property type="project" value="UniProtKB-KW"/>
</dbReference>
<keyword evidence="3" id="KW-0442">Lipid degradation</keyword>
<dbReference type="Pfam" id="PF00657">
    <property type="entry name" value="Lipase_GDSL"/>
    <property type="match status" value="1"/>
</dbReference>
<dbReference type="EMBL" id="JAYKXN010000005">
    <property type="protein sequence ID" value="KAK7285869.1"/>
    <property type="molecule type" value="Genomic_DNA"/>
</dbReference>